<reference evidence="1 2" key="1">
    <citation type="journal article" date="2023" name="Plants (Basel)">
        <title>Bridging the Gap: Combining Genomics and Transcriptomics Approaches to Understand Stylosanthes scabra, an Orphan Legume from the Brazilian Caatinga.</title>
        <authorList>
            <person name="Ferreira-Neto J.R.C."/>
            <person name="da Silva M.D."/>
            <person name="Binneck E."/>
            <person name="de Melo N.F."/>
            <person name="da Silva R.H."/>
            <person name="de Melo A.L.T.M."/>
            <person name="Pandolfi V."/>
            <person name="Bustamante F.O."/>
            <person name="Brasileiro-Vidal A.C."/>
            <person name="Benko-Iseppon A.M."/>
        </authorList>
    </citation>
    <scope>NUCLEOTIDE SEQUENCE [LARGE SCALE GENOMIC DNA]</scope>
    <source>
        <tissue evidence="1">Leaves</tissue>
    </source>
</reference>
<dbReference type="EMBL" id="JASCZI010182016">
    <property type="protein sequence ID" value="MED6186758.1"/>
    <property type="molecule type" value="Genomic_DNA"/>
</dbReference>
<name>A0ABU6WRB3_9FABA</name>
<protein>
    <submittedName>
        <fullName evidence="1">Uncharacterized protein</fullName>
    </submittedName>
</protein>
<accession>A0ABU6WRB3</accession>
<dbReference type="Proteomes" id="UP001341840">
    <property type="component" value="Unassembled WGS sequence"/>
</dbReference>
<evidence type="ECO:0000313" key="1">
    <source>
        <dbReference type="EMBL" id="MED6186758.1"/>
    </source>
</evidence>
<sequence length="224" mass="25611">MATVLTPMIENNNARIDQVAQQVNELAENINPQPLRHQMYNHRNPPVILERGDARNRAQGANAAQAYENNITQAVEQILNRAGFNLRVTNQPYFVSPFPNFVQQAELPRGIKVPKDLVQKAVEDGRLKFAEKTEVKMDADPFQVTSNFAEMEEVFAFSANMATVESLSEEEAFEHDMFEAKRPIYPKAGEDLLDFLLRQREGEWQCRCLPEVQRHVRLDGNQSL</sequence>
<proteinExistence type="predicted"/>
<gene>
    <name evidence="1" type="ORF">PIB30_069794</name>
</gene>
<organism evidence="1 2">
    <name type="scientific">Stylosanthes scabra</name>
    <dbReference type="NCBI Taxonomy" id="79078"/>
    <lineage>
        <taxon>Eukaryota</taxon>
        <taxon>Viridiplantae</taxon>
        <taxon>Streptophyta</taxon>
        <taxon>Embryophyta</taxon>
        <taxon>Tracheophyta</taxon>
        <taxon>Spermatophyta</taxon>
        <taxon>Magnoliopsida</taxon>
        <taxon>eudicotyledons</taxon>
        <taxon>Gunneridae</taxon>
        <taxon>Pentapetalae</taxon>
        <taxon>rosids</taxon>
        <taxon>fabids</taxon>
        <taxon>Fabales</taxon>
        <taxon>Fabaceae</taxon>
        <taxon>Papilionoideae</taxon>
        <taxon>50 kb inversion clade</taxon>
        <taxon>dalbergioids sensu lato</taxon>
        <taxon>Dalbergieae</taxon>
        <taxon>Pterocarpus clade</taxon>
        <taxon>Stylosanthes</taxon>
    </lineage>
</organism>
<evidence type="ECO:0000313" key="2">
    <source>
        <dbReference type="Proteomes" id="UP001341840"/>
    </source>
</evidence>
<keyword evidence="2" id="KW-1185">Reference proteome</keyword>
<comment type="caution">
    <text evidence="1">The sequence shown here is derived from an EMBL/GenBank/DDBJ whole genome shotgun (WGS) entry which is preliminary data.</text>
</comment>